<evidence type="ECO:0000259" key="1">
    <source>
        <dbReference type="Pfam" id="PF13460"/>
    </source>
</evidence>
<reference evidence="2" key="1">
    <citation type="submission" date="2016-04" db="EMBL/GenBank/DDBJ databases">
        <authorList>
            <person name="Evans L.H."/>
            <person name="Alamgir A."/>
            <person name="Owens N."/>
            <person name="Weber N.D."/>
            <person name="Virtaneva K."/>
            <person name="Barbian K."/>
            <person name="Babar A."/>
            <person name="Rosenke K."/>
        </authorList>
    </citation>
    <scope>NUCLEOTIDE SEQUENCE</scope>
    <source>
        <strain evidence="2">86-1</strain>
    </source>
</reference>
<dbReference type="InterPro" id="IPR036291">
    <property type="entry name" value="NAD(P)-bd_dom_sf"/>
</dbReference>
<organism evidence="2">
    <name type="scientific">uncultured Dysgonomonas sp</name>
    <dbReference type="NCBI Taxonomy" id="206096"/>
    <lineage>
        <taxon>Bacteria</taxon>
        <taxon>Pseudomonadati</taxon>
        <taxon>Bacteroidota</taxon>
        <taxon>Bacteroidia</taxon>
        <taxon>Bacteroidales</taxon>
        <taxon>Dysgonomonadaceae</taxon>
        <taxon>Dysgonomonas</taxon>
        <taxon>environmental samples</taxon>
    </lineage>
</organism>
<sequence length="223" mass="25288">MTKTAIIIGSSGLTGSQLLKALLTSNVYEKVISFVRKGSKISHPKLIQHVVDFDNPESYQDLIEGNDMFCCMGTTIKKAGTEEAFEKVDMHYPVQFAKVAVNRGIKQYSIISSIGANAKSGNFYLRTKGRCEEELRKLPFQSISIFRPSLLLGNRKEFRLGEKLGEYAMKMFGIFFVGKLKRYKPIDVKKVAYAMFDIAQKNTVGYHIYESEEIAEIYVESHR</sequence>
<dbReference type="SUPFAM" id="SSF51735">
    <property type="entry name" value="NAD(P)-binding Rossmann-fold domains"/>
    <property type="match status" value="1"/>
</dbReference>
<dbReference type="CDD" id="cd05250">
    <property type="entry name" value="CC3_like_SDR_a"/>
    <property type="match status" value="1"/>
</dbReference>
<dbReference type="EMBL" id="FLUM01000001">
    <property type="protein sequence ID" value="SBV93964.1"/>
    <property type="molecule type" value="Genomic_DNA"/>
</dbReference>
<dbReference type="AlphaFoldDB" id="A0A212J3K0"/>
<dbReference type="RefSeq" id="WP_296938888.1">
    <property type="nucleotide sequence ID" value="NZ_LT599032.1"/>
</dbReference>
<evidence type="ECO:0000313" key="2">
    <source>
        <dbReference type="EMBL" id="SBV93964.1"/>
    </source>
</evidence>
<dbReference type="Gene3D" id="3.40.50.720">
    <property type="entry name" value="NAD(P)-binding Rossmann-like Domain"/>
    <property type="match status" value="1"/>
</dbReference>
<dbReference type="InterPro" id="IPR016040">
    <property type="entry name" value="NAD(P)-bd_dom"/>
</dbReference>
<proteinExistence type="predicted"/>
<dbReference type="PANTHER" id="PTHR14097:SF7">
    <property type="entry name" value="OXIDOREDUCTASE HTATIP2"/>
    <property type="match status" value="1"/>
</dbReference>
<gene>
    <name evidence="2" type="ORF">KL86DYS1_11006</name>
</gene>
<name>A0A212J3K0_9BACT</name>
<dbReference type="PANTHER" id="PTHR14097">
    <property type="entry name" value="OXIDOREDUCTASE HTATIP2"/>
    <property type="match status" value="1"/>
</dbReference>
<accession>A0A212J3K0</accession>
<dbReference type="Pfam" id="PF13460">
    <property type="entry name" value="NAD_binding_10"/>
    <property type="match status" value="1"/>
</dbReference>
<feature type="domain" description="NAD(P)-binding" evidence="1">
    <location>
        <begin position="9"/>
        <end position="137"/>
    </location>
</feature>
<protein>
    <recommendedName>
        <fullName evidence="1">NAD(P)-binding domain-containing protein</fullName>
    </recommendedName>
</protein>